<evidence type="ECO:0000256" key="1">
    <source>
        <dbReference type="SAM" id="SignalP"/>
    </source>
</evidence>
<organism evidence="2 3">
    <name type="scientific">Ameca splendens</name>
    <dbReference type="NCBI Taxonomy" id="208324"/>
    <lineage>
        <taxon>Eukaryota</taxon>
        <taxon>Metazoa</taxon>
        <taxon>Chordata</taxon>
        <taxon>Craniata</taxon>
        <taxon>Vertebrata</taxon>
        <taxon>Euteleostomi</taxon>
        <taxon>Actinopterygii</taxon>
        <taxon>Neopterygii</taxon>
        <taxon>Teleostei</taxon>
        <taxon>Neoteleostei</taxon>
        <taxon>Acanthomorphata</taxon>
        <taxon>Ovalentaria</taxon>
        <taxon>Atherinomorphae</taxon>
        <taxon>Cyprinodontiformes</taxon>
        <taxon>Goodeidae</taxon>
        <taxon>Ameca</taxon>
    </lineage>
</organism>
<name>A0ABV0YGY1_9TELE</name>
<evidence type="ECO:0000313" key="2">
    <source>
        <dbReference type="EMBL" id="MEQ2292976.1"/>
    </source>
</evidence>
<evidence type="ECO:0000313" key="3">
    <source>
        <dbReference type="Proteomes" id="UP001469553"/>
    </source>
</evidence>
<sequence>MVLDLLTASVGGVCALLIETCCTYIPDKTNGEDGHTVTPLSWIRFQFTSWFQGIYRNPSRLLRTSFQLAASWLLTL</sequence>
<reference evidence="2 3" key="1">
    <citation type="submission" date="2021-06" db="EMBL/GenBank/DDBJ databases">
        <authorList>
            <person name="Palmer J.M."/>
        </authorList>
    </citation>
    <scope>NUCLEOTIDE SEQUENCE [LARGE SCALE GENOMIC DNA]</scope>
    <source>
        <strain evidence="2 3">AS_MEX2019</strain>
        <tissue evidence="2">Muscle</tissue>
    </source>
</reference>
<dbReference type="EMBL" id="JAHRIP010031358">
    <property type="protein sequence ID" value="MEQ2292976.1"/>
    <property type="molecule type" value="Genomic_DNA"/>
</dbReference>
<feature type="chain" id="PRO_5046356784" evidence="1">
    <location>
        <begin position="16"/>
        <end position="76"/>
    </location>
</feature>
<gene>
    <name evidence="2" type="ORF">AMECASPLE_028497</name>
</gene>
<dbReference type="SUPFAM" id="SSF58069">
    <property type="entry name" value="Virus ectodomain"/>
    <property type="match status" value="1"/>
</dbReference>
<accession>A0ABV0YGY1</accession>
<comment type="caution">
    <text evidence="2">The sequence shown here is derived from an EMBL/GenBank/DDBJ whole genome shotgun (WGS) entry which is preliminary data.</text>
</comment>
<protein>
    <submittedName>
        <fullName evidence="2">Uncharacterized protein</fullName>
    </submittedName>
</protein>
<feature type="signal peptide" evidence="1">
    <location>
        <begin position="1"/>
        <end position="15"/>
    </location>
</feature>
<dbReference type="Proteomes" id="UP001469553">
    <property type="component" value="Unassembled WGS sequence"/>
</dbReference>
<keyword evidence="1" id="KW-0732">Signal</keyword>
<dbReference type="Gene3D" id="1.10.287.210">
    <property type="match status" value="1"/>
</dbReference>
<proteinExistence type="predicted"/>
<keyword evidence="3" id="KW-1185">Reference proteome</keyword>